<proteinExistence type="predicted"/>
<dbReference type="EMBL" id="NZEX01000179">
    <property type="protein sequence ID" value="MAH64668.1"/>
    <property type="molecule type" value="Genomic_DNA"/>
</dbReference>
<evidence type="ECO:0000313" key="2">
    <source>
        <dbReference type="Proteomes" id="UP000226525"/>
    </source>
</evidence>
<comment type="caution">
    <text evidence="1">The sequence shown here is derived from an EMBL/GenBank/DDBJ whole genome shotgun (WGS) entry which is preliminary data.</text>
</comment>
<name>A0A2D6YN92_9DELT</name>
<protein>
    <submittedName>
        <fullName evidence="1">Uncharacterized protein</fullName>
    </submittedName>
</protein>
<reference evidence="2" key="1">
    <citation type="submission" date="2017-09" db="EMBL/GenBank/DDBJ databases">
        <title>The Reconstruction of 2,631 Draft Metagenome-Assembled Genomes from the Global Oceans.</title>
        <authorList>
            <person name="Tully B.J."/>
            <person name="Graham E.D."/>
            <person name="Heidelberg J.F."/>
        </authorList>
    </citation>
    <scope>NUCLEOTIDE SEQUENCE [LARGE SCALE GENOMIC DNA]</scope>
</reference>
<accession>A0A2D6YN92</accession>
<dbReference type="Proteomes" id="UP000226525">
    <property type="component" value="Unassembled WGS sequence"/>
</dbReference>
<gene>
    <name evidence="1" type="ORF">CMN54_14745</name>
</gene>
<sequence length="94" mass="10073">MMLMVLLSCLVTLIFLAVVAWALIQINNHLAAIGGTPESFLAKLRLGLRAIEKQTSHLPPMLEQTNTVLASIKGGLPILANNLTPQAVTGEKND</sequence>
<organism evidence="1 2">
    <name type="scientific">SAR324 cluster bacterium</name>
    <dbReference type="NCBI Taxonomy" id="2024889"/>
    <lineage>
        <taxon>Bacteria</taxon>
        <taxon>Deltaproteobacteria</taxon>
        <taxon>SAR324 cluster</taxon>
    </lineage>
</organism>
<evidence type="ECO:0000313" key="1">
    <source>
        <dbReference type="EMBL" id="MAH64668.1"/>
    </source>
</evidence>
<dbReference type="AlphaFoldDB" id="A0A2D6YN92"/>